<reference evidence="10" key="1">
    <citation type="submission" date="2003-08" db="EMBL/GenBank/DDBJ databases">
        <authorList>
            <person name="Birren B."/>
            <person name="Nusbaum C."/>
            <person name="Abebe A."/>
            <person name="Abouelleil A."/>
            <person name="Adekoya E."/>
            <person name="Ait-zahra M."/>
            <person name="Allen N."/>
            <person name="Allen T."/>
            <person name="An P."/>
            <person name="Anderson M."/>
            <person name="Anderson S."/>
            <person name="Arachchi H."/>
            <person name="Armbruster J."/>
            <person name="Bachantsang P."/>
            <person name="Baldwin J."/>
            <person name="Barry A."/>
            <person name="Bayul T."/>
            <person name="Blitshsteyn B."/>
            <person name="Bloom T."/>
            <person name="Blye J."/>
            <person name="Boguslavskiy L."/>
            <person name="Borowsky M."/>
            <person name="Boukhgalter B."/>
            <person name="Brunache A."/>
            <person name="Butler J."/>
            <person name="Calixte N."/>
            <person name="Calvo S."/>
            <person name="Camarata J."/>
            <person name="Campo K."/>
            <person name="Chang J."/>
            <person name="Cheshatsang Y."/>
            <person name="Citroen M."/>
            <person name="Collymore A."/>
            <person name="Considine T."/>
            <person name="Cook A."/>
            <person name="Cooke P."/>
            <person name="Corum B."/>
            <person name="Cuomo C."/>
            <person name="David R."/>
            <person name="Dawoe T."/>
            <person name="Degray S."/>
            <person name="Dodge S."/>
            <person name="Dooley K."/>
            <person name="Dorje P."/>
            <person name="Dorjee K."/>
            <person name="Dorris L."/>
            <person name="Duffey N."/>
            <person name="Dupes A."/>
            <person name="Elkins T."/>
            <person name="Engels R."/>
            <person name="Erickson J."/>
            <person name="Farina A."/>
            <person name="Faro S."/>
            <person name="Ferreira P."/>
            <person name="Fischer H."/>
            <person name="Fitzgerald M."/>
            <person name="Foley K."/>
            <person name="Gage D."/>
            <person name="Galagan J."/>
            <person name="Gearin G."/>
            <person name="Gnerre S."/>
            <person name="Gnirke A."/>
            <person name="Goyette A."/>
            <person name="Graham J."/>
            <person name="Grandbois E."/>
            <person name="Gyaltsen K."/>
            <person name="Hafez N."/>
            <person name="Hagopian D."/>
            <person name="Hagos B."/>
            <person name="Hall J."/>
            <person name="Hatcher B."/>
            <person name="Heller A."/>
            <person name="Higgins H."/>
            <person name="Honan T."/>
            <person name="Horn A."/>
            <person name="Houde N."/>
            <person name="Hughes L."/>
            <person name="Hulme W."/>
            <person name="Husby E."/>
            <person name="Iliev I."/>
            <person name="Jaffe D."/>
            <person name="Jones C."/>
            <person name="Kamal M."/>
            <person name="Kamat A."/>
            <person name="Kamvysselis M."/>
            <person name="Karlsson E."/>
            <person name="Kells C."/>
            <person name="Kieu A."/>
            <person name="Kisner P."/>
            <person name="Kodira C."/>
            <person name="Kulbokas E."/>
            <person name="Labutti K."/>
            <person name="Lama D."/>
            <person name="Landers T."/>
            <person name="Leger J."/>
            <person name="Levine S."/>
            <person name="Lewis D."/>
            <person name="Lewis T."/>
            <person name="Lindblad-toh K."/>
            <person name="Liu X."/>
            <person name="Lokyitsang T."/>
            <person name="Lokyitsang Y."/>
            <person name="Lucien O."/>
            <person name="Lui A."/>
            <person name="Ma L.J."/>
            <person name="Mabbitt R."/>
            <person name="Macdonald J."/>
            <person name="Maclean C."/>
            <person name="Major J."/>
            <person name="Manning J."/>
            <person name="Marabella R."/>
            <person name="Maru K."/>
            <person name="Matthews C."/>
            <person name="Mauceli E."/>
            <person name="Mccarthy M."/>
            <person name="Mcdonough S."/>
            <person name="Mcghee T."/>
            <person name="Meldrim J."/>
            <person name="Meneus L."/>
            <person name="Mesirov J."/>
            <person name="Mihalev A."/>
            <person name="Mihova T."/>
            <person name="Mikkelsen T."/>
            <person name="Mlenga V."/>
            <person name="Moru K."/>
            <person name="Mozes J."/>
            <person name="Mulrain L."/>
            <person name="Munson G."/>
            <person name="Naylor J."/>
            <person name="Newes C."/>
            <person name="Nguyen C."/>
            <person name="Nguyen N."/>
            <person name="Nguyen T."/>
            <person name="Nicol R."/>
            <person name="Nielsen C."/>
            <person name="Nizzari M."/>
            <person name="Norbu C."/>
            <person name="Norbu N."/>
            <person name="O'donnell P."/>
            <person name="Okoawo O."/>
            <person name="O'leary S."/>
            <person name="Omotosho B."/>
            <person name="O'neill K."/>
            <person name="Osman S."/>
            <person name="Parker S."/>
            <person name="Perrin D."/>
            <person name="Phunkhang P."/>
            <person name="Piqani B."/>
            <person name="Purcell S."/>
            <person name="Rachupka T."/>
            <person name="Ramasamy U."/>
            <person name="Rameau R."/>
            <person name="Ray V."/>
            <person name="Raymond C."/>
            <person name="Retta R."/>
            <person name="Richardson S."/>
            <person name="Rise C."/>
            <person name="Rodriguez J."/>
            <person name="Rogers J."/>
            <person name="Rogov P."/>
            <person name="Rutman M."/>
            <person name="Schupbach R."/>
            <person name="Seaman C."/>
            <person name="Settipalli S."/>
            <person name="Sharpe T."/>
            <person name="Sheridan J."/>
            <person name="Sherpa N."/>
            <person name="Shi J."/>
            <person name="Smirnov S."/>
            <person name="Smith C."/>
            <person name="Sougnez C."/>
            <person name="Spencer B."/>
            <person name="Stalker J."/>
            <person name="Stange-thomann N."/>
            <person name="Stavropoulos S."/>
            <person name="Stetson K."/>
            <person name="Stone C."/>
            <person name="Stone S."/>
            <person name="Stubbs M."/>
            <person name="Talamas J."/>
            <person name="Tchuinga P."/>
            <person name="Tenzing P."/>
            <person name="Tesfaye S."/>
            <person name="Theodore J."/>
            <person name="Thoulutsang Y."/>
            <person name="Topham K."/>
            <person name="Towey S."/>
            <person name="Tsamla T."/>
            <person name="Tsomo N."/>
            <person name="Vallee D."/>
            <person name="Vassiliev H."/>
            <person name="Venkataraman V."/>
            <person name="Vinson J."/>
            <person name="Vo A."/>
            <person name="Wade C."/>
            <person name="Wang S."/>
            <person name="Wangchuk T."/>
            <person name="Wangdi T."/>
            <person name="Whittaker C."/>
            <person name="Wilkinson J."/>
            <person name="Wu Y."/>
            <person name="Wyman D."/>
            <person name="Yadav S."/>
            <person name="Yang S."/>
            <person name="Yang X."/>
            <person name="Yeager S."/>
            <person name="Yee E."/>
            <person name="Young G."/>
            <person name="Zainoun J."/>
            <person name="Zembeck L."/>
            <person name="Zimmer A."/>
            <person name="Zody M."/>
            <person name="Lander E."/>
        </authorList>
    </citation>
    <scope>NUCLEOTIDE SEQUENCE [LARGE SCALE GENOMIC DNA]</scope>
</reference>
<dbReference type="Proteomes" id="UP000007875">
    <property type="component" value="Unassembled WGS sequence"/>
</dbReference>
<dbReference type="OMA" id="LEVHWLS"/>
<feature type="transmembrane region" description="Helical" evidence="8">
    <location>
        <begin position="390"/>
        <end position="413"/>
    </location>
</feature>
<keyword evidence="3 8" id="KW-0812">Transmembrane</keyword>
<feature type="transmembrane region" description="Helical" evidence="8">
    <location>
        <begin position="554"/>
        <end position="580"/>
    </location>
</feature>
<feature type="transmembrane region" description="Helical" evidence="8">
    <location>
        <begin position="226"/>
        <end position="251"/>
    </location>
</feature>
<sequence length="590" mass="67521">MLGMFKSNRFIFLLITLVPIGYGLQSYTDNDKVEIFVNKVGPYFNPHETYHYYSLPVCRPDAIQHKSLTLGEVLDGDRMAYSMYDVHFKTPEKNKHLCDVTYGEKELTTMKEAVEELYYFEMVADELTMRSFIGRFEESSFLAVPHVHKLYLYNHIKFVFTYNGDKIISANVTTGEYEPISLEVDPPVKVSFYYSIEWKPSSTLPEKRSTLLKDYSFFPRTLEIHWLSIINSVILVSLLMAFVVVILTRVLRSDFSRYNKVDEEEDFGDDDNGWKIIHADVFRFPKLKSLFCSTIGVGSQLLAIGAGIIIMALLGMFKAHGHGSINTAAILLYALTSCIAGYVSSSYYRKFQGTNWVANIILTSSLFTAPCFIVWSVVNSVHWWYGSTQALPFTTVLLLGFIWVLIGLPLTVVGGIMGKNTSSDFDAPCRTKNIAREIPPQPWYRNTLCHMIFGGFLPFSAVSVELYYVFATVWGREVYTLYGILMVVFVIELSVSACVAVALTYFHLSSEDYRWWWRSVFSAGSTSFFVFFYSIFFYIRRSNMSGIVQSVEFFGYSVLTCFAFFLSLGTVSFFASLKFIRYIYVNLKMD</sequence>
<evidence type="ECO:0000256" key="4">
    <source>
        <dbReference type="ARBA" id="ARBA00022729"/>
    </source>
</evidence>
<dbReference type="InParanoid" id="H2YGC3"/>
<dbReference type="PANTHER" id="PTHR10766">
    <property type="entry name" value="TRANSMEMBRANE 9 SUPERFAMILY PROTEIN"/>
    <property type="match status" value="1"/>
</dbReference>
<dbReference type="GeneTree" id="ENSGT00940000158667"/>
<dbReference type="Pfam" id="PF02990">
    <property type="entry name" value="EMP70"/>
    <property type="match status" value="1"/>
</dbReference>
<dbReference type="GO" id="GO:0000421">
    <property type="term" value="C:autophagosome membrane"/>
    <property type="evidence" value="ECO:0007669"/>
    <property type="project" value="UniProtKB-SubCell"/>
</dbReference>
<name>H2YGC3_CIOSA</name>
<evidence type="ECO:0000256" key="7">
    <source>
        <dbReference type="ARBA" id="ARBA00037688"/>
    </source>
</evidence>
<feature type="transmembrane region" description="Helical" evidence="8">
    <location>
        <begin position="356"/>
        <end position="378"/>
    </location>
</feature>
<keyword evidence="5 8" id="KW-1133">Transmembrane helix</keyword>
<reference evidence="9" key="3">
    <citation type="submission" date="2025-09" db="UniProtKB">
        <authorList>
            <consortium name="Ensembl"/>
        </authorList>
    </citation>
    <scope>IDENTIFICATION</scope>
</reference>
<evidence type="ECO:0000313" key="10">
    <source>
        <dbReference type="Proteomes" id="UP000007875"/>
    </source>
</evidence>
<evidence type="ECO:0000313" key="9">
    <source>
        <dbReference type="Ensembl" id="ENSCSAVP00000004372.1"/>
    </source>
</evidence>
<comment type="similarity">
    <text evidence="2 8">Belongs to the nonaspanin (TM9SF) (TC 9.A.2) family.</text>
</comment>
<evidence type="ECO:0000256" key="6">
    <source>
        <dbReference type="ARBA" id="ARBA00023136"/>
    </source>
</evidence>
<reference evidence="9" key="2">
    <citation type="submission" date="2025-08" db="UniProtKB">
        <authorList>
            <consortium name="Ensembl"/>
        </authorList>
    </citation>
    <scope>IDENTIFICATION</scope>
</reference>
<feature type="chain" id="PRO_5007362133" description="Transmembrane 9 superfamily member" evidence="8">
    <location>
        <begin position="24"/>
        <end position="590"/>
    </location>
</feature>
<feature type="transmembrane region" description="Helical" evidence="8">
    <location>
        <begin position="448"/>
        <end position="470"/>
    </location>
</feature>
<feature type="transmembrane region" description="Helical" evidence="8">
    <location>
        <begin position="323"/>
        <end position="344"/>
    </location>
</feature>
<feature type="signal peptide" evidence="8">
    <location>
        <begin position="1"/>
        <end position="23"/>
    </location>
</feature>
<dbReference type="Ensembl" id="ENSCSAVT00000004436.1">
    <property type="protein sequence ID" value="ENSCSAVP00000004372.1"/>
    <property type="gene ID" value="ENSCSAVG00000002585.1"/>
</dbReference>
<proteinExistence type="inferred from homology"/>
<keyword evidence="6 8" id="KW-0472">Membrane</keyword>
<feature type="transmembrane region" description="Helical" evidence="8">
    <location>
        <begin position="290"/>
        <end position="317"/>
    </location>
</feature>
<dbReference type="FunCoup" id="H2YGC3">
    <property type="interactions" value="159"/>
</dbReference>
<protein>
    <recommendedName>
        <fullName evidence="8">Transmembrane 9 superfamily member</fullName>
    </recommendedName>
</protein>
<dbReference type="PANTHER" id="PTHR10766:SF177">
    <property type="entry name" value="TRANSMEMBRANE 9 SUPERFAMILY MEMBER 1"/>
    <property type="match status" value="1"/>
</dbReference>
<dbReference type="InterPro" id="IPR004240">
    <property type="entry name" value="EMP70"/>
</dbReference>
<feature type="transmembrane region" description="Helical" evidence="8">
    <location>
        <begin position="520"/>
        <end position="539"/>
    </location>
</feature>
<evidence type="ECO:0000256" key="5">
    <source>
        <dbReference type="ARBA" id="ARBA00022989"/>
    </source>
</evidence>
<dbReference type="STRING" id="51511.ENSCSAVP00000004372"/>
<evidence type="ECO:0000256" key="3">
    <source>
        <dbReference type="ARBA" id="ARBA00022692"/>
    </source>
</evidence>
<organism evidence="9 10">
    <name type="scientific">Ciona savignyi</name>
    <name type="common">Pacific transparent sea squirt</name>
    <dbReference type="NCBI Taxonomy" id="51511"/>
    <lineage>
        <taxon>Eukaryota</taxon>
        <taxon>Metazoa</taxon>
        <taxon>Chordata</taxon>
        <taxon>Tunicata</taxon>
        <taxon>Ascidiacea</taxon>
        <taxon>Phlebobranchia</taxon>
        <taxon>Cionidae</taxon>
        <taxon>Ciona</taxon>
    </lineage>
</organism>
<accession>H2YGC3</accession>
<evidence type="ECO:0000256" key="2">
    <source>
        <dbReference type="ARBA" id="ARBA00005227"/>
    </source>
</evidence>
<evidence type="ECO:0000256" key="8">
    <source>
        <dbReference type="RuleBase" id="RU363079"/>
    </source>
</evidence>
<comment type="function">
    <text evidence="7">Plays an essential role in autophagy.</text>
</comment>
<feature type="transmembrane region" description="Helical" evidence="8">
    <location>
        <begin position="482"/>
        <end position="508"/>
    </location>
</feature>
<keyword evidence="10" id="KW-1185">Reference proteome</keyword>
<dbReference type="AlphaFoldDB" id="H2YGC3"/>
<dbReference type="GO" id="GO:0072657">
    <property type="term" value="P:protein localization to membrane"/>
    <property type="evidence" value="ECO:0007669"/>
    <property type="project" value="TreeGrafter"/>
</dbReference>
<keyword evidence="4 8" id="KW-0732">Signal</keyword>
<dbReference type="eggNOG" id="KOG1277">
    <property type="taxonomic scope" value="Eukaryota"/>
</dbReference>
<comment type="subcellular location">
    <subcellularLocation>
        <location evidence="1">Cytoplasmic vesicle</location>
        <location evidence="1">Autophagosome membrane</location>
        <topology evidence="1">Multi-pass membrane protein</topology>
    </subcellularLocation>
</comment>
<evidence type="ECO:0000256" key="1">
    <source>
        <dbReference type="ARBA" id="ARBA00004542"/>
    </source>
</evidence>